<sequence>MRIEWTPEFEKWFRKLKDQQAKKKIMARLIRLEYSENWGDFKVLSSDIRELRVDHGPGYRVYLSKEMVDGEEKWVLVLNAGTKSGQQRDIQKAQDLFTDHIENKKGE</sequence>
<reference evidence="1 2" key="1">
    <citation type="submission" date="2021-12" db="EMBL/GenBank/DDBJ databases">
        <title>Genome sequencing of bacteria with rrn-lacking chromosome and rrn-plasmid.</title>
        <authorList>
            <person name="Anda M."/>
            <person name="Iwasaki W."/>
        </authorList>
    </citation>
    <scope>NUCLEOTIDE SEQUENCE [LARGE SCALE GENOMIC DNA]</scope>
    <source>
        <strain evidence="1 2">NBRC 15940</strain>
    </source>
</reference>
<dbReference type="AlphaFoldDB" id="A0AAN5AQJ0"/>
<dbReference type="PANTHER" id="PTHR41791:SF1">
    <property type="entry name" value="SSL7039 PROTEIN"/>
    <property type="match status" value="1"/>
</dbReference>
<evidence type="ECO:0000313" key="1">
    <source>
        <dbReference type="EMBL" id="GJM64888.1"/>
    </source>
</evidence>
<organism evidence="1 2">
    <name type="scientific">Persicobacter diffluens</name>
    <dbReference type="NCBI Taxonomy" id="981"/>
    <lineage>
        <taxon>Bacteria</taxon>
        <taxon>Pseudomonadati</taxon>
        <taxon>Bacteroidota</taxon>
        <taxon>Cytophagia</taxon>
        <taxon>Cytophagales</taxon>
        <taxon>Persicobacteraceae</taxon>
        <taxon>Persicobacter</taxon>
    </lineage>
</organism>
<accession>A0AAN5AQJ0</accession>
<dbReference type="RefSeq" id="WP_060688726.1">
    <property type="nucleotide sequence ID" value="NZ_BQKE01000008.1"/>
</dbReference>
<name>A0AAN5AQJ0_9BACT</name>
<dbReference type="InterPro" id="IPR035093">
    <property type="entry name" value="RelE/ParE_toxin_dom_sf"/>
</dbReference>
<keyword evidence="2" id="KW-1185">Reference proteome</keyword>
<dbReference type="Proteomes" id="UP001310022">
    <property type="component" value="Unassembled WGS sequence"/>
</dbReference>
<evidence type="ECO:0008006" key="3">
    <source>
        <dbReference type="Google" id="ProtNLM"/>
    </source>
</evidence>
<proteinExistence type="predicted"/>
<dbReference type="PIRSF" id="PIRSF028744">
    <property type="entry name" value="Addict_mod_HI1419"/>
    <property type="match status" value="1"/>
</dbReference>
<dbReference type="EMBL" id="BQKE01000008">
    <property type="protein sequence ID" value="GJM64888.1"/>
    <property type="molecule type" value="Genomic_DNA"/>
</dbReference>
<evidence type="ECO:0000313" key="2">
    <source>
        <dbReference type="Proteomes" id="UP001310022"/>
    </source>
</evidence>
<comment type="caution">
    <text evidence="1">The sequence shown here is derived from an EMBL/GenBank/DDBJ whole genome shotgun (WGS) entry which is preliminary data.</text>
</comment>
<dbReference type="NCBIfam" id="TIGR02683">
    <property type="entry name" value="upstrm_HI1419"/>
    <property type="match status" value="1"/>
</dbReference>
<gene>
    <name evidence="1" type="ORF">PEDI_54400</name>
</gene>
<dbReference type="SUPFAM" id="SSF143011">
    <property type="entry name" value="RelE-like"/>
    <property type="match status" value="1"/>
</dbReference>
<dbReference type="InterPro" id="IPR014056">
    <property type="entry name" value="TypeIITA-like_toxin_pred"/>
</dbReference>
<dbReference type="PANTHER" id="PTHR41791">
    <property type="entry name" value="SSL7039 PROTEIN"/>
    <property type="match status" value="1"/>
</dbReference>
<protein>
    <recommendedName>
        <fullName evidence="3">Type II toxin-antitoxin system RelE/ParE family toxin</fullName>
    </recommendedName>
</protein>